<dbReference type="PROSITE" id="PS51257">
    <property type="entry name" value="PROKAR_LIPOPROTEIN"/>
    <property type="match status" value="1"/>
</dbReference>
<sequence>MSVGRVVGVGLAVLLVGGCGEKAVERSFIDRHGRVCTYVMVEEWDGDRDVGNISCEFPPASWSPSPSATPSG</sequence>
<dbReference type="EMBL" id="BAAAUV010000042">
    <property type="protein sequence ID" value="GAA3240594.1"/>
    <property type="molecule type" value="Genomic_DNA"/>
</dbReference>
<dbReference type="RefSeq" id="WP_344839014.1">
    <property type="nucleotide sequence ID" value="NZ_BAAAUV010000042.1"/>
</dbReference>
<protein>
    <submittedName>
        <fullName evidence="1">Uncharacterized protein</fullName>
    </submittedName>
</protein>
<organism evidence="1 2">
    <name type="scientific">Actinocorallia longicatena</name>
    <dbReference type="NCBI Taxonomy" id="111803"/>
    <lineage>
        <taxon>Bacteria</taxon>
        <taxon>Bacillati</taxon>
        <taxon>Actinomycetota</taxon>
        <taxon>Actinomycetes</taxon>
        <taxon>Streptosporangiales</taxon>
        <taxon>Thermomonosporaceae</taxon>
        <taxon>Actinocorallia</taxon>
    </lineage>
</organism>
<keyword evidence="2" id="KW-1185">Reference proteome</keyword>
<proteinExistence type="predicted"/>
<name>A0ABP6QLM7_9ACTN</name>
<accession>A0ABP6QLM7</accession>
<evidence type="ECO:0000313" key="2">
    <source>
        <dbReference type="Proteomes" id="UP001501237"/>
    </source>
</evidence>
<reference evidence="2" key="1">
    <citation type="journal article" date="2019" name="Int. J. Syst. Evol. Microbiol.">
        <title>The Global Catalogue of Microorganisms (GCM) 10K type strain sequencing project: providing services to taxonomists for standard genome sequencing and annotation.</title>
        <authorList>
            <consortium name="The Broad Institute Genomics Platform"/>
            <consortium name="The Broad Institute Genome Sequencing Center for Infectious Disease"/>
            <person name="Wu L."/>
            <person name="Ma J."/>
        </authorList>
    </citation>
    <scope>NUCLEOTIDE SEQUENCE [LARGE SCALE GENOMIC DNA]</scope>
    <source>
        <strain evidence="2">JCM 9377</strain>
    </source>
</reference>
<comment type="caution">
    <text evidence="1">The sequence shown here is derived from an EMBL/GenBank/DDBJ whole genome shotgun (WGS) entry which is preliminary data.</text>
</comment>
<gene>
    <name evidence="1" type="ORF">GCM10010468_77350</name>
</gene>
<dbReference type="Proteomes" id="UP001501237">
    <property type="component" value="Unassembled WGS sequence"/>
</dbReference>
<evidence type="ECO:0000313" key="1">
    <source>
        <dbReference type="EMBL" id="GAA3240594.1"/>
    </source>
</evidence>